<dbReference type="GeneID" id="5797924"/>
<sequence>MESQQIRVPELPEPPVFQLKGKTGWIYKIKIGNDRNVIDCKLYISNSGMSSEGCYRIWIDENGNIEAKIVRGLWIEDWQKLYVESDSKFTRDKLVIPEVFLKTFGNFLRTLTTGRKYLVTFTNYGITVYLAHKAPTYVSEPFIEQGHLEIYKVESIPDYLEFYDYPLILYNHYAEGQVKLIHAGDGILVNVEDKLEIKSEDHNPIVLEKGIYLLVHPPVRKAD</sequence>
<accession>A7WKN1</accession>
<evidence type="ECO:0000313" key="1">
    <source>
        <dbReference type="EMBL" id="CAJ31631.1"/>
    </source>
</evidence>
<proteinExistence type="predicted"/>
<dbReference type="EMBL" id="AM087122">
    <property type="protein sequence ID" value="CAJ31631.1"/>
    <property type="molecule type" value="Genomic_DNA"/>
</dbReference>
<name>A7WKN1_9VIRU</name>
<dbReference type="KEGG" id="vg:5797924"/>
<evidence type="ECO:0000313" key="2">
    <source>
        <dbReference type="Proteomes" id="UP000001066"/>
    </source>
</evidence>
<dbReference type="RefSeq" id="YP_001604236.1">
    <property type="nucleotide sequence ID" value="NC_010153.1"/>
</dbReference>
<protein>
    <submittedName>
        <fullName evidence="1">Uncharacterized protein</fullName>
    </submittedName>
</protein>
<dbReference type="Proteomes" id="UP000001066">
    <property type="component" value="Segment"/>
</dbReference>
<reference evidence="1 2" key="1">
    <citation type="journal article" date="2008" name="J. Virol.">
        <title>Structure of the acidianus filamentous virus 3 and comparative genomics of related archaeal lipothrixviruses.</title>
        <authorList>
            <person name="Vestergaard G."/>
            <person name="Aramayo R."/>
            <person name="Basta T."/>
            <person name="Haring M."/>
            <person name="Peng X."/>
            <person name="Brugger K."/>
            <person name="Chen L."/>
            <person name="Rachel R."/>
            <person name="Boisset N."/>
            <person name="Garrett R.A."/>
            <person name="Prangishvili D."/>
        </authorList>
    </citation>
    <scope>NUCLEOTIDE SEQUENCE [LARGE SCALE GENOMIC DNA]</scope>
</reference>
<dbReference type="OrthoDB" id="17527at10239"/>
<organism evidence="1 2">
    <name type="scientific">Betalipothrixvirus pezzuloense</name>
    <dbReference type="NCBI Taxonomy" id="346883"/>
    <lineage>
        <taxon>Viruses</taxon>
        <taxon>Adnaviria</taxon>
        <taxon>Zilligvirae</taxon>
        <taxon>Taleaviricota</taxon>
        <taxon>Tokiviricetes</taxon>
        <taxon>Ligamenvirales</taxon>
        <taxon>Lipothrixviridae</taxon>
        <taxon>Betalipothrixvirus</taxon>
    </lineage>
</organism>
<keyword evidence="2" id="KW-1185">Reference proteome</keyword>